<feature type="region of interest" description="Disordered" evidence="1">
    <location>
        <begin position="1"/>
        <end position="111"/>
    </location>
</feature>
<feature type="compositionally biased region" description="Polar residues" evidence="1">
    <location>
        <begin position="86"/>
        <end position="111"/>
    </location>
</feature>
<evidence type="ECO:0000313" key="3">
    <source>
        <dbReference type="EMBL" id="WOG93008.1"/>
    </source>
</evidence>
<dbReference type="AlphaFoldDB" id="A0A166AXF0"/>
<dbReference type="EMBL" id="CP093345">
    <property type="protein sequence ID" value="WOG93008.1"/>
    <property type="molecule type" value="Genomic_DNA"/>
</dbReference>
<reference evidence="2" key="1">
    <citation type="journal article" date="2016" name="Nat. Genet.">
        <title>A high-quality carrot genome assembly provides new insights into carotenoid accumulation and asterid genome evolution.</title>
        <authorList>
            <person name="Iorizzo M."/>
            <person name="Ellison S."/>
            <person name="Senalik D."/>
            <person name="Zeng P."/>
            <person name="Satapoomin P."/>
            <person name="Huang J."/>
            <person name="Bowman M."/>
            <person name="Iovene M."/>
            <person name="Sanseverino W."/>
            <person name="Cavagnaro P."/>
            <person name="Yildiz M."/>
            <person name="Macko-Podgorni A."/>
            <person name="Moranska E."/>
            <person name="Grzebelus E."/>
            <person name="Grzebelus D."/>
            <person name="Ashrafi H."/>
            <person name="Zheng Z."/>
            <person name="Cheng S."/>
            <person name="Spooner D."/>
            <person name="Van Deynze A."/>
            <person name="Simon P."/>
        </authorList>
    </citation>
    <scope>NUCLEOTIDE SEQUENCE [LARGE SCALE GENOMIC DNA]</scope>
    <source>
        <tissue evidence="2">Leaf</tissue>
    </source>
</reference>
<reference evidence="3" key="2">
    <citation type="submission" date="2022-03" db="EMBL/GenBank/DDBJ databases">
        <title>Draft title - Genomic analysis of global carrot germplasm unveils the trajectory of domestication and the origin of high carotenoid orange carrot.</title>
        <authorList>
            <person name="Iorizzo M."/>
            <person name="Ellison S."/>
            <person name="Senalik D."/>
            <person name="Macko-Podgorni A."/>
            <person name="Grzebelus D."/>
            <person name="Bostan H."/>
            <person name="Rolling W."/>
            <person name="Curaba J."/>
            <person name="Simon P."/>
        </authorList>
    </citation>
    <scope>NUCLEOTIDE SEQUENCE</scope>
    <source>
        <tissue evidence="3">Leaf</tissue>
    </source>
</reference>
<feature type="region of interest" description="Disordered" evidence="1">
    <location>
        <begin position="257"/>
        <end position="297"/>
    </location>
</feature>
<feature type="compositionally biased region" description="Polar residues" evidence="1">
    <location>
        <begin position="68"/>
        <end position="78"/>
    </location>
</feature>
<feature type="region of interest" description="Disordered" evidence="1">
    <location>
        <begin position="136"/>
        <end position="163"/>
    </location>
</feature>
<dbReference type="EMBL" id="LNRQ01000003">
    <property type="protein sequence ID" value="KZN02061.1"/>
    <property type="molecule type" value="Genomic_DNA"/>
</dbReference>
<name>A0A166AXF0_DAUCS</name>
<proteinExistence type="predicted"/>
<dbReference type="Gramene" id="KZN02061">
    <property type="protein sequence ID" value="KZN02061"/>
    <property type="gene ID" value="DCAR_010815"/>
</dbReference>
<sequence length="362" mass="38907">MKSDGSGGGIPPNSYVAGRKRRGSGSALDDFLHDRMAKMQQRGDTNSGVNQKAGHDLQENPGTPLLSLHNNSFINTPSDRNDLQKTTRPPLSSLGSNSLFNKASDYNDTNQTFKRPIHHNAVPSQNHVESTADVDFQDLNDKENTPVSTAQQKPGSSRKCRGPSIQTILDGKSCGLSASTKNQSDVKKRGREPGVNKLFNSLHEVIGSSGVINQETKKRVRGLGAKTLARRKLAQDAQNATMESAPIKHCHEVSADVPGSATPKSALTFQGGASDGPKSTPELYRSHTSQNTVGHAQTSTISSCVVEKIGRDDCRRVFRPHSGASTSGAKDLLGEFDDALEQSDFIEDVYMQGTVVQPCISV</sequence>
<feature type="compositionally biased region" description="Gly residues" evidence="1">
    <location>
        <begin position="1"/>
        <end position="10"/>
    </location>
</feature>
<feature type="compositionally biased region" description="Polar residues" evidence="1">
    <location>
        <begin position="286"/>
        <end position="297"/>
    </location>
</feature>
<evidence type="ECO:0000313" key="2">
    <source>
        <dbReference type="EMBL" id="KZN02061.1"/>
    </source>
</evidence>
<organism evidence="2">
    <name type="scientific">Daucus carota subsp. sativus</name>
    <name type="common">Carrot</name>
    <dbReference type="NCBI Taxonomy" id="79200"/>
    <lineage>
        <taxon>Eukaryota</taxon>
        <taxon>Viridiplantae</taxon>
        <taxon>Streptophyta</taxon>
        <taxon>Embryophyta</taxon>
        <taxon>Tracheophyta</taxon>
        <taxon>Spermatophyta</taxon>
        <taxon>Magnoliopsida</taxon>
        <taxon>eudicotyledons</taxon>
        <taxon>Gunneridae</taxon>
        <taxon>Pentapetalae</taxon>
        <taxon>asterids</taxon>
        <taxon>campanulids</taxon>
        <taxon>Apiales</taxon>
        <taxon>Apiaceae</taxon>
        <taxon>Apioideae</taxon>
        <taxon>Scandiceae</taxon>
        <taxon>Daucinae</taxon>
        <taxon>Daucus</taxon>
        <taxon>Daucus sect. Daucus</taxon>
    </lineage>
</organism>
<feature type="compositionally biased region" description="Polar residues" evidence="1">
    <location>
        <begin position="145"/>
        <end position="155"/>
    </location>
</feature>
<gene>
    <name evidence="2" type="ORF">DCAR_010815</name>
    <name evidence="3" type="ORF">DCAR_0312287</name>
</gene>
<evidence type="ECO:0000256" key="1">
    <source>
        <dbReference type="SAM" id="MobiDB-lite"/>
    </source>
</evidence>
<keyword evidence="4" id="KW-1185">Reference proteome</keyword>
<protein>
    <submittedName>
        <fullName evidence="2">Uncharacterized protein</fullName>
    </submittedName>
</protein>
<dbReference type="Proteomes" id="UP000077755">
    <property type="component" value="Chromosome 3"/>
</dbReference>
<feature type="compositionally biased region" description="Basic and acidic residues" evidence="1">
    <location>
        <begin position="184"/>
        <end position="193"/>
    </location>
</feature>
<feature type="region of interest" description="Disordered" evidence="1">
    <location>
        <begin position="174"/>
        <end position="193"/>
    </location>
</feature>
<accession>A0A166AXF0</accession>
<evidence type="ECO:0000313" key="4">
    <source>
        <dbReference type="Proteomes" id="UP000077755"/>
    </source>
</evidence>